<comment type="caution">
    <text evidence="11">The sequence shown here is derived from an EMBL/GenBank/DDBJ whole genome shotgun (WGS) entry which is preliminary data.</text>
</comment>
<dbReference type="FunFam" id="3.10.290.10:FF:000001">
    <property type="entry name" value="30S ribosomal protein S4"/>
    <property type="match status" value="1"/>
</dbReference>
<sequence length="202" mass="22762">MLIGPKYKICKRLGASVFEKCQTQKFQLAEARAPRKTPRRRGGSDFGLQLLEKQKARFTYGLSESQFSRYVHEAMEKKGKDSALGLLSRLESRLDNVVYRAGFVKTRRAARQMVSHGHILINGRRVNIPSFKVEKEMLVSIRPESRPSALFVNRTETTAETKAPAWLAFEDQGFAVRVVADPGLGEGEAPFSAPVIIQFYSR</sequence>
<protein>
    <recommendedName>
        <fullName evidence="6 7">Small ribosomal subunit protein uS4</fullName>
    </recommendedName>
</protein>
<feature type="domain" description="Small ribosomal subunit protein uS4 N-terminal" evidence="10">
    <location>
        <begin position="1"/>
        <end position="91"/>
    </location>
</feature>
<dbReference type="GO" id="GO:0019843">
    <property type="term" value="F:rRNA binding"/>
    <property type="evidence" value="ECO:0007669"/>
    <property type="project" value="UniProtKB-UniRule"/>
</dbReference>
<dbReference type="GO" id="GO:0015935">
    <property type="term" value="C:small ribosomal subunit"/>
    <property type="evidence" value="ECO:0007669"/>
    <property type="project" value="InterPro"/>
</dbReference>
<dbReference type="GO" id="GO:0042274">
    <property type="term" value="P:ribosomal small subunit biogenesis"/>
    <property type="evidence" value="ECO:0007669"/>
    <property type="project" value="TreeGrafter"/>
</dbReference>
<keyword evidence="5 7" id="KW-0687">Ribonucleoprotein</keyword>
<evidence type="ECO:0000259" key="10">
    <source>
        <dbReference type="SMART" id="SM01390"/>
    </source>
</evidence>
<evidence type="ECO:0000256" key="2">
    <source>
        <dbReference type="ARBA" id="ARBA00022730"/>
    </source>
</evidence>
<dbReference type="GO" id="GO:0006412">
    <property type="term" value="P:translation"/>
    <property type="evidence" value="ECO:0007669"/>
    <property type="project" value="UniProtKB-UniRule"/>
</dbReference>
<evidence type="ECO:0000313" key="11">
    <source>
        <dbReference type="EMBL" id="OGC86029.1"/>
    </source>
</evidence>
<keyword evidence="4 7" id="KW-0689">Ribosomal protein</keyword>
<dbReference type="PROSITE" id="PS50889">
    <property type="entry name" value="S4"/>
    <property type="match status" value="1"/>
</dbReference>
<dbReference type="InterPro" id="IPR036986">
    <property type="entry name" value="S4_RNA-bd_sf"/>
</dbReference>
<dbReference type="NCBIfam" id="NF003717">
    <property type="entry name" value="PRK05327.1"/>
    <property type="match status" value="1"/>
</dbReference>
<dbReference type="PANTHER" id="PTHR11831:SF4">
    <property type="entry name" value="SMALL RIBOSOMAL SUBUNIT PROTEIN US4M"/>
    <property type="match status" value="1"/>
</dbReference>
<dbReference type="HAMAP" id="MF_01306_B">
    <property type="entry name" value="Ribosomal_uS4_B"/>
    <property type="match status" value="1"/>
</dbReference>
<dbReference type="NCBIfam" id="TIGR01017">
    <property type="entry name" value="rpsD_bact"/>
    <property type="match status" value="1"/>
</dbReference>
<evidence type="ECO:0000256" key="4">
    <source>
        <dbReference type="ARBA" id="ARBA00022980"/>
    </source>
</evidence>
<evidence type="ECO:0000256" key="6">
    <source>
        <dbReference type="ARBA" id="ARBA00035254"/>
    </source>
</evidence>
<dbReference type="SMART" id="SM00363">
    <property type="entry name" value="S4"/>
    <property type="match status" value="1"/>
</dbReference>
<dbReference type="AlphaFoldDB" id="A0A1F4XWE8"/>
<dbReference type="Gene3D" id="3.10.290.10">
    <property type="entry name" value="RNA-binding S4 domain"/>
    <property type="match status" value="1"/>
</dbReference>
<dbReference type="PANTHER" id="PTHR11831">
    <property type="entry name" value="30S 40S RIBOSOMAL PROTEIN"/>
    <property type="match status" value="1"/>
</dbReference>
<dbReference type="PROSITE" id="PS00632">
    <property type="entry name" value="RIBOSOMAL_S4"/>
    <property type="match status" value="1"/>
</dbReference>
<evidence type="ECO:0000259" key="9">
    <source>
        <dbReference type="SMART" id="SM00363"/>
    </source>
</evidence>
<evidence type="ECO:0000256" key="7">
    <source>
        <dbReference type="HAMAP-Rule" id="MF_01306"/>
    </source>
</evidence>
<comment type="similarity">
    <text evidence="1 7 8">Belongs to the universal ribosomal protein uS4 family.</text>
</comment>
<accession>A0A1F4XWE8</accession>
<dbReference type="STRING" id="1797245.A2949_01815"/>
<organism evidence="11 12">
    <name type="scientific">Candidatus Adlerbacteria bacterium RIFCSPLOWO2_01_FULL_54_21b</name>
    <dbReference type="NCBI Taxonomy" id="1797245"/>
    <lineage>
        <taxon>Bacteria</taxon>
        <taxon>Candidatus Adleribacteriota</taxon>
    </lineage>
</organism>
<dbReference type="SMART" id="SM01390">
    <property type="entry name" value="Ribosomal_S4"/>
    <property type="match status" value="1"/>
</dbReference>
<proteinExistence type="inferred from homology"/>
<dbReference type="InterPro" id="IPR018079">
    <property type="entry name" value="Ribosomal_uS4_CS"/>
</dbReference>
<dbReference type="Proteomes" id="UP000178585">
    <property type="component" value="Unassembled WGS sequence"/>
</dbReference>
<comment type="function">
    <text evidence="7">With S5 and S12 plays an important role in translational accuracy.</text>
</comment>
<dbReference type="InterPro" id="IPR002942">
    <property type="entry name" value="S4_RNA-bd"/>
</dbReference>
<keyword evidence="2 7" id="KW-0699">rRNA-binding</keyword>
<dbReference type="EMBL" id="MEWZ01000033">
    <property type="protein sequence ID" value="OGC86029.1"/>
    <property type="molecule type" value="Genomic_DNA"/>
</dbReference>
<dbReference type="Pfam" id="PF00163">
    <property type="entry name" value="Ribosomal_S4"/>
    <property type="match status" value="1"/>
</dbReference>
<name>A0A1F4XWE8_9BACT</name>
<dbReference type="InterPro" id="IPR022801">
    <property type="entry name" value="Ribosomal_uS4"/>
</dbReference>
<dbReference type="Gene3D" id="1.10.1050.10">
    <property type="entry name" value="Ribosomal Protein S4 Delta 41, Chain A, domain 1"/>
    <property type="match status" value="1"/>
</dbReference>
<comment type="function">
    <text evidence="7">One of the primary rRNA binding proteins, it binds directly to 16S rRNA where it nucleates assembly of the body of the 30S subunit.</text>
</comment>
<evidence type="ECO:0000256" key="1">
    <source>
        <dbReference type="ARBA" id="ARBA00007465"/>
    </source>
</evidence>
<evidence type="ECO:0000256" key="5">
    <source>
        <dbReference type="ARBA" id="ARBA00023274"/>
    </source>
</evidence>
<dbReference type="SUPFAM" id="SSF55174">
    <property type="entry name" value="Alpha-L RNA-binding motif"/>
    <property type="match status" value="1"/>
</dbReference>
<dbReference type="CDD" id="cd00165">
    <property type="entry name" value="S4"/>
    <property type="match status" value="1"/>
</dbReference>
<keyword evidence="3 7" id="KW-0694">RNA-binding</keyword>
<gene>
    <name evidence="7" type="primary">rpsD</name>
    <name evidence="11" type="ORF">A2949_01815</name>
</gene>
<evidence type="ECO:0000256" key="8">
    <source>
        <dbReference type="RuleBase" id="RU003699"/>
    </source>
</evidence>
<feature type="domain" description="RNA-binding S4" evidence="9">
    <location>
        <begin position="92"/>
        <end position="153"/>
    </location>
</feature>
<evidence type="ECO:0000313" key="12">
    <source>
        <dbReference type="Proteomes" id="UP000178585"/>
    </source>
</evidence>
<comment type="subunit">
    <text evidence="7">Part of the 30S ribosomal subunit. Contacts protein S5. The interaction surface between S4 and S5 is involved in control of translational fidelity.</text>
</comment>
<dbReference type="InterPro" id="IPR005709">
    <property type="entry name" value="Ribosomal_uS4_bac-type"/>
</dbReference>
<evidence type="ECO:0000256" key="3">
    <source>
        <dbReference type="ARBA" id="ARBA00022884"/>
    </source>
</evidence>
<dbReference type="InterPro" id="IPR001912">
    <property type="entry name" value="Ribosomal_uS4_N"/>
</dbReference>
<dbReference type="Pfam" id="PF01479">
    <property type="entry name" value="S4"/>
    <property type="match status" value="1"/>
</dbReference>
<dbReference type="GO" id="GO:0003735">
    <property type="term" value="F:structural constituent of ribosome"/>
    <property type="evidence" value="ECO:0007669"/>
    <property type="project" value="InterPro"/>
</dbReference>
<reference evidence="11 12" key="1">
    <citation type="journal article" date="2016" name="Nat. Commun.">
        <title>Thousands of microbial genomes shed light on interconnected biogeochemical processes in an aquifer system.</title>
        <authorList>
            <person name="Anantharaman K."/>
            <person name="Brown C.T."/>
            <person name="Hug L.A."/>
            <person name="Sharon I."/>
            <person name="Castelle C.J."/>
            <person name="Probst A.J."/>
            <person name="Thomas B.C."/>
            <person name="Singh A."/>
            <person name="Wilkins M.J."/>
            <person name="Karaoz U."/>
            <person name="Brodie E.L."/>
            <person name="Williams K.H."/>
            <person name="Hubbard S.S."/>
            <person name="Banfield J.F."/>
        </authorList>
    </citation>
    <scope>NUCLEOTIDE SEQUENCE [LARGE SCALE GENOMIC DNA]</scope>
</reference>